<dbReference type="Gene3D" id="3.40.50.620">
    <property type="entry name" value="HUPs"/>
    <property type="match status" value="1"/>
</dbReference>
<keyword evidence="7 10" id="KW-0030">Aminoacyl-tRNA synthetase</keyword>
<dbReference type="InterPro" id="IPR002306">
    <property type="entry name" value="Trp-tRNA-ligase"/>
</dbReference>
<gene>
    <name evidence="11" type="primary">trpS</name>
    <name evidence="11" type="ORF">KC640_02225</name>
</gene>
<keyword evidence="5 10" id="KW-0067">ATP-binding</keyword>
<dbReference type="PANTHER" id="PTHR43766">
    <property type="entry name" value="TRYPTOPHAN--TRNA LIGASE, MITOCHONDRIAL"/>
    <property type="match status" value="1"/>
</dbReference>
<dbReference type="Proteomes" id="UP000760819">
    <property type="component" value="Unassembled WGS sequence"/>
</dbReference>
<evidence type="ECO:0000256" key="7">
    <source>
        <dbReference type="ARBA" id="ARBA00023146"/>
    </source>
</evidence>
<reference evidence="11" key="1">
    <citation type="submission" date="2020-04" db="EMBL/GenBank/DDBJ databases">
        <authorList>
            <person name="Zhang T."/>
        </authorList>
    </citation>
    <scope>NUCLEOTIDE SEQUENCE</scope>
    <source>
        <strain evidence="11">HKST-UBA12</strain>
    </source>
</reference>
<keyword evidence="6 10" id="KW-0648">Protein biosynthesis</keyword>
<dbReference type="InterPro" id="IPR002305">
    <property type="entry name" value="aa-tRNA-synth_Ic"/>
</dbReference>
<organism evidence="11 12">
    <name type="scientific">Candidatus Dojkabacteria bacterium</name>
    <dbReference type="NCBI Taxonomy" id="2099670"/>
    <lineage>
        <taxon>Bacteria</taxon>
        <taxon>Candidatus Dojkabacteria</taxon>
    </lineage>
</organism>
<comment type="caution">
    <text evidence="11">The sequence shown here is derived from an EMBL/GenBank/DDBJ whole genome shotgun (WGS) entry which is preliminary data.</text>
</comment>
<proteinExistence type="inferred from homology"/>
<dbReference type="FunFam" id="1.10.240.10:FF:000005">
    <property type="entry name" value="Tryptophan--tRNA ligase"/>
    <property type="match status" value="1"/>
</dbReference>
<dbReference type="Pfam" id="PF00579">
    <property type="entry name" value="tRNA-synt_1b"/>
    <property type="match status" value="1"/>
</dbReference>
<dbReference type="AlphaFoldDB" id="A0A955I7M2"/>
<comment type="catalytic activity">
    <reaction evidence="8">
        <text>tRNA(Trp) + L-tryptophan + ATP = L-tryptophyl-tRNA(Trp) + AMP + diphosphate + H(+)</text>
        <dbReference type="Rhea" id="RHEA:24080"/>
        <dbReference type="Rhea" id="RHEA-COMP:9671"/>
        <dbReference type="Rhea" id="RHEA-COMP:9705"/>
        <dbReference type="ChEBI" id="CHEBI:15378"/>
        <dbReference type="ChEBI" id="CHEBI:30616"/>
        <dbReference type="ChEBI" id="CHEBI:33019"/>
        <dbReference type="ChEBI" id="CHEBI:57912"/>
        <dbReference type="ChEBI" id="CHEBI:78442"/>
        <dbReference type="ChEBI" id="CHEBI:78535"/>
        <dbReference type="ChEBI" id="CHEBI:456215"/>
        <dbReference type="EC" id="6.1.1.2"/>
    </reaction>
</comment>
<dbReference type="EMBL" id="JAGQLI010000112">
    <property type="protein sequence ID" value="MCA9379221.1"/>
    <property type="molecule type" value="Genomic_DNA"/>
</dbReference>
<dbReference type="GO" id="GO:0004830">
    <property type="term" value="F:tryptophan-tRNA ligase activity"/>
    <property type="evidence" value="ECO:0007669"/>
    <property type="project" value="UniProtKB-UniRule"/>
</dbReference>
<sequence length="334" mass="37671">MENKNEPKRILTGDRPTGPLHLGHFVGSLQNRVKLQNEFKTFIMVADVQALTDNYDNPEKVRDNVYQVIQDNIAAGIDPEKATFFIQSQIPQIAELTVFFMNLVSHAEVLRNPTVKTEIAQKGMTETVPFGFVGYPVSQAADIHIVRADLVPVGEDQAPMLELADKIGERFNRIYKSQVFHKVQGKFGDVARLVGTDGNAKMSKSLGNCIYLQDTPEQVHQRVSSMYTDPARIRATDPGKVEGNPVFIYHDAFNANKEEVEDLKQRYRAGKVGDVEVKQKLEVAINAVLGPIRERREKYPLSLVKQIAEEGQRKVLQEAETTMQMVREAMKIDY</sequence>
<dbReference type="PROSITE" id="PS00178">
    <property type="entry name" value="AA_TRNA_LIGASE_I"/>
    <property type="match status" value="1"/>
</dbReference>
<dbReference type="InterPro" id="IPR001412">
    <property type="entry name" value="aa-tRNA-synth_I_CS"/>
</dbReference>
<dbReference type="CDD" id="cd00806">
    <property type="entry name" value="TrpRS_core"/>
    <property type="match status" value="1"/>
</dbReference>
<evidence type="ECO:0000256" key="10">
    <source>
        <dbReference type="RuleBase" id="RU363036"/>
    </source>
</evidence>
<evidence type="ECO:0000256" key="1">
    <source>
        <dbReference type="ARBA" id="ARBA00005594"/>
    </source>
</evidence>
<evidence type="ECO:0000256" key="2">
    <source>
        <dbReference type="ARBA" id="ARBA00013161"/>
    </source>
</evidence>
<dbReference type="Gene3D" id="1.10.240.10">
    <property type="entry name" value="Tyrosyl-Transfer RNA Synthetase"/>
    <property type="match status" value="1"/>
</dbReference>
<evidence type="ECO:0000313" key="11">
    <source>
        <dbReference type="EMBL" id="MCA9379221.1"/>
    </source>
</evidence>
<dbReference type="NCBIfam" id="TIGR00233">
    <property type="entry name" value="trpS"/>
    <property type="match status" value="1"/>
</dbReference>
<dbReference type="InterPro" id="IPR050203">
    <property type="entry name" value="Trp-tRNA_synthetase"/>
</dbReference>
<dbReference type="PRINTS" id="PR01039">
    <property type="entry name" value="TRNASYNTHTRP"/>
</dbReference>
<comment type="similarity">
    <text evidence="1 10">Belongs to the class-I aminoacyl-tRNA synthetase family.</text>
</comment>
<accession>A0A955I7M2</accession>
<reference evidence="11" key="2">
    <citation type="journal article" date="2021" name="Microbiome">
        <title>Successional dynamics and alternative stable states in a saline activated sludge microbial community over 9 years.</title>
        <authorList>
            <person name="Wang Y."/>
            <person name="Ye J."/>
            <person name="Ju F."/>
            <person name="Liu L."/>
            <person name="Boyd J.A."/>
            <person name="Deng Y."/>
            <person name="Parks D.H."/>
            <person name="Jiang X."/>
            <person name="Yin X."/>
            <person name="Woodcroft B.J."/>
            <person name="Tyson G.W."/>
            <person name="Hugenholtz P."/>
            <person name="Polz M.F."/>
            <person name="Zhang T."/>
        </authorList>
    </citation>
    <scope>NUCLEOTIDE SEQUENCE</scope>
    <source>
        <strain evidence="11">HKST-UBA12</strain>
    </source>
</reference>
<dbReference type="InterPro" id="IPR014729">
    <property type="entry name" value="Rossmann-like_a/b/a_fold"/>
</dbReference>
<evidence type="ECO:0000256" key="8">
    <source>
        <dbReference type="ARBA" id="ARBA00049929"/>
    </source>
</evidence>
<dbReference type="EC" id="6.1.1.2" evidence="2 9"/>
<dbReference type="GO" id="GO:0006436">
    <property type="term" value="P:tryptophanyl-tRNA aminoacylation"/>
    <property type="evidence" value="ECO:0007669"/>
    <property type="project" value="UniProtKB-UniRule"/>
</dbReference>
<dbReference type="GO" id="GO:0005829">
    <property type="term" value="C:cytosol"/>
    <property type="evidence" value="ECO:0007669"/>
    <property type="project" value="TreeGrafter"/>
</dbReference>
<dbReference type="SUPFAM" id="SSF52374">
    <property type="entry name" value="Nucleotidylyl transferase"/>
    <property type="match status" value="1"/>
</dbReference>
<evidence type="ECO:0000256" key="5">
    <source>
        <dbReference type="ARBA" id="ARBA00022840"/>
    </source>
</evidence>
<evidence type="ECO:0000256" key="3">
    <source>
        <dbReference type="ARBA" id="ARBA00022598"/>
    </source>
</evidence>
<evidence type="ECO:0000256" key="9">
    <source>
        <dbReference type="NCBIfam" id="TIGR00233"/>
    </source>
</evidence>
<dbReference type="PANTHER" id="PTHR43766:SF1">
    <property type="entry name" value="TRYPTOPHAN--TRNA LIGASE, MITOCHONDRIAL"/>
    <property type="match status" value="1"/>
</dbReference>
<name>A0A955I7M2_9BACT</name>
<evidence type="ECO:0000256" key="6">
    <source>
        <dbReference type="ARBA" id="ARBA00022917"/>
    </source>
</evidence>
<evidence type="ECO:0000313" key="12">
    <source>
        <dbReference type="Proteomes" id="UP000760819"/>
    </source>
</evidence>
<evidence type="ECO:0000256" key="4">
    <source>
        <dbReference type="ARBA" id="ARBA00022741"/>
    </source>
</evidence>
<protein>
    <recommendedName>
        <fullName evidence="2 9">Tryptophan--tRNA ligase</fullName>
        <ecNumber evidence="2 9">6.1.1.2</ecNumber>
    </recommendedName>
</protein>
<keyword evidence="3 10" id="KW-0436">Ligase</keyword>
<dbReference type="GO" id="GO:0005524">
    <property type="term" value="F:ATP binding"/>
    <property type="evidence" value="ECO:0007669"/>
    <property type="project" value="UniProtKB-KW"/>
</dbReference>
<keyword evidence="4 10" id="KW-0547">Nucleotide-binding</keyword>